<dbReference type="EMBL" id="CP046640">
    <property type="protein sequence ID" value="QTL99557.1"/>
    <property type="molecule type" value="Genomic_DNA"/>
</dbReference>
<evidence type="ECO:0000313" key="2">
    <source>
        <dbReference type="Proteomes" id="UP000665020"/>
    </source>
</evidence>
<reference evidence="1" key="1">
    <citation type="submission" date="2019-12" db="EMBL/GenBank/DDBJ databases">
        <authorList>
            <person name="zhang j."/>
            <person name="sun C.M."/>
        </authorList>
    </citation>
    <scope>NUCLEOTIDE SEQUENCE</scope>
    <source>
        <strain evidence="1">NS-1</strain>
    </source>
</reference>
<gene>
    <name evidence="1" type="ORF">GM661_17175</name>
</gene>
<dbReference type="Gene3D" id="3.40.1190.20">
    <property type="match status" value="1"/>
</dbReference>
<name>A0A8A7KL47_9FIRM</name>
<proteinExistence type="predicted"/>
<dbReference type="RefSeq" id="WP_230867895.1">
    <property type="nucleotide sequence ID" value="NZ_CP046640.1"/>
</dbReference>
<evidence type="ECO:0000313" key="1">
    <source>
        <dbReference type="EMBL" id="QTL99557.1"/>
    </source>
</evidence>
<sequence>MNMALVVKTVRNPEKGETIIGESFNEFPGVKGVNQAADIGKLGGKVEFIR</sequence>
<dbReference type="KEGG" id="ifn:GM661_17175"/>
<dbReference type="AlphaFoldDB" id="A0A8A7KL47"/>
<dbReference type="InterPro" id="IPR029056">
    <property type="entry name" value="Ribokinase-like"/>
</dbReference>
<keyword evidence="2" id="KW-1185">Reference proteome</keyword>
<dbReference type="Proteomes" id="UP000665020">
    <property type="component" value="Chromosome"/>
</dbReference>
<accession>A0A8A7KL47</accession>
<protein>
    <submittedName>
        <fullName evidence="1">Uncharacterized protein</fullName>
    </submittedName>
</protein>
<organism evidence="1 2">
    <name type="scientific">Iocasia fonsfrigidae</name>
    <dbReference type="NCBI Taxonomy" id="2682810"/>
    <lineage>
        <taxon>Bacteria</taxon>
        <taxon>Bacillati</taxon>
        <taxon>Bacillota</taxon>
        <taxon>Clostridia</taxon>
        <taxon>Halanaerobiales</taxon>
        <taxon>Halanaerobiaceae</taxon>
        <taxon>Iocasia</taxon>
    </lineage>
</organism>